<keyword evidence="12" id="KW-1185">Reference proteome</keyword>
<dbReference type="Pfam" id="PF00072">
    <property type="entry name" value="Response_reg"/>
    <property type="match status" value="1"/>
</dbReference>
<dbReference type="AlphaFoldDB" id="A0A433XAW6"/>
<dbReference type="GO" id="GO:0043565">
    <property type="term" value="F:sequence-specific DNA binding"/>
    <property type="evidence" value="ECO:0007669"/>
    <property type="project" value="InterPro"/>
</dbReference>
<feature type="domain" description="Sigma-54 factor interaction" evidence="9">
    <location>
        <begin position="159"/>
        <end position="388"/>
    </location>
</feature>
<dbReference type="InterPro" id="IPR002197">
    <property type="entry name" value="HTH_Fis"/>
</dbReference>
<evidence type="ECO:0000256" key="5">
    <source>
        <dbReference type="ARBA" id="ARBA00023125"/>
    </source>
</evidence>
<keyword evidence="4" id="KW-0805">Transcription regulation</keyword>
<evidence type="ECO:0000256" key="4">
    <source>
        <dbReference type="ARBA" id="ARBA00023015"/>
    </source>
</evidence>
<dbReference type="Gene3D" id="1.10.8.60">
    <property type="match status" value="1"/>
</dbReference>
<dbReference type="Pfam" id="PF25601">
    <property type="entry name" value="AAA_lid_14"/>
    <property type="match status" value="1"/>
</dbReference>
<dbReference type="PROSITE" id="PS00676">
    <property type="entry name" value="SIGMA54_INTERACT_2"/>
    <property type="match status" value="1"/>
</dbReference>
<dbReference type="EMBL" id="RZNJ01000003">
    <property type="protein sequence ID" value="RUT31203.1"/>
    <property type="molecule type" value="Genomic_DNA"/>
</dbReference>
<feature type="domain" description="Response regulatory" evidence="10">
    <location>
        <begin position="14"/>
        <end position="134"/>
    </location>
</feature>
<accession>A0A433XAW6</accession>
<dbReference type="InterPro" id="IPR001789">
    <property type="entry name" value="Sig_transdc_resp-reg_receiver"/>
</dbReference>
<dbReference type="OrthoDB" id="9802388at2"/>
<dbReference type="FunFam" id="3.40.50.300:FF:000006">
    <property type="entry name" value="DNA-binding transcriptional regulator NtrC"/>
    <property type="match status" value="1"/>
</dbReference>
<dbReference type="RefSeq" id="WP_127188449.1">
    <property type="nucleotide sequence ID" value="NZ_RZNJ01000003.1"/>
</dbReference>
<dbReference type="GO" id="GO:0005524">
    <property type="term" value="F:ATP binding"/>
    <property type="evidence" value="ECO:0007669"/>
    <property type="project" value="UniProtKB-KW"/>
</dbReference>
<dbReference type="InterPro" id="IPR002078">
    <property type="entry name" value="Sigma_54_int"/>
</dbReference>
<dbReference type="GO" id="GO:0000160">
    <property type="term" value="P:phosphorelay signal transduction system"/>
    <property type="evidence" value="ECO:0007669"/>
    <property type="project" value="UniProtKB-KW"/>
</dbReference>
<protein>
    <submittedName>
        <fullName evidence="11">Sigma-54-dependent Fis family transcriptional regulator</fullName>
    </submittedName>
</protein>
<sequence length="480" mass="51652">MPTKLPQGDDSAARLLLVDRDPASGSAIAVSLAESLAFPPRLVSAANGRQAAEMLRMGQFDVVLIDLSSVGDLAGDAEEAVARLVRLAAGALAIVLSDGGSVSSAVAAMRAGAHDFIAKPLSGSAFVARIGELAQRHGKARALTMEARSADGRRDFCGFVGVSSQMQFVYQQIERIAPSTAPVFITGESGTGKEVCAEALHTRGPRANKRFVAINCAAIPRDLLESELFGVVRGAFTGAHEDRKGAAELAHGGTLFLDEIGEMDLSLQAKLLRFLQTGSVSRVGEASERPVDVRVVCATNRNPMQLIADRSFREDLFYRLHVLPIHLPPLRQRPADILVLARHFLASYAAEEGKVFSGFSSDTANLLVAREWPGNVRQLQNLVRRLVVMVDGGEITAEMVTAADIETRALSNTLTEQPPVDRRQSILPMWRQEQRIIEDAIASFSGNIALAAAALELSPSTIYRKRQSWAEIEANRRGAA</sequence>
<dbReference type="InterPro" id="IPR025943">
    <property type="entry name" value="Sigma_54_int_dom_ATP-bd_2"/>
</dbReference>
<evidence type="ECO:0000259" key="10">
    <source>
        <dbReference type="PROSITE" id="PS50110"/>
    </source>
</evidence>
<evidence type="ECO:0000256" key="7">
    <source>
        <dbReference type="ARBA" id="ARBA00023163"/>
    </source>
</evidence>
<dbReference type="SMART" id="SM00382">
    <property type="entry name" value="AAA"/>
    <property type="match status" value="1"/>
</dbReference>
<dbReference type="InterPro" id="IPR025944">
    <property type="entry name" value="Sigma_54_int_dom_CS"/>
</dbReference>
<gene>
    <name evidence="11" type="ORF">EMQ25_10085</name>
</gene>
<dbReference type="SUPFAM" id="SSF46689">
    <property type="entry name" value="Homeodomain-like"/>
    <property type="match status" value="1"/>
</dbReference>
<proteinExistence type="predicted"/>
<evidence type="ECO:0000259" key="9">
    <source>
        <dbReference type="PROSITE" id="PS50045"/>
    </source>
</evidence>
<feature type="modified residue" description="4-aspartylphosphate" evidence="8">
    <location>
        <position position="66"/>
    </location>
</feature>
<name>A0A433XAW6_9HYPH</name>
<dbReference type="PROSITE" id="PS50045">
    <property type="entry name" value="SIGMA54_INTERACT_4"/>
    <property type="match status" value="1"/>
</dbReference>
<evidence type="ECO:0000256" key="6">
    <source>
        <dbReference type="ARBA" id="ARBA00023159"/>
    </source>
</evidence>
<evidence type="ECO:0000256" key="1">
    <source>
        <dbReference type="ARBA" id="ARBA00022741"/>
    </source>
</evidence>
<reference evidence="11 12" key="1">
    <citation type="journal article" date="2016" name="Int. J. Syst. Evol. Microbiol.">
        <title>Arsenicitalea aurantiaca gen. nov., sp. nov., a new member of the family Hyphomicrobiaceae, isolated from high-arsenic sediment.</title>
        <authorList>
            <person name="Mu Y."/>
            <person name="Zhou L."/>
            <person name="Zeng X.C."/>
            <person name="Liu L."/>
            <person name="Pan Y."/>
            <person name="Chen X."/>
            <person name="Wang J."/>
            <person name="Li S."/>
            <person name="Li W.J."/>
            <person name="Wang Y."/>
        </authorList>
    </citation>
    <scope>NUCLEOTIDE SEQUENCE [LARGE SCALE GENOMIC DNA]</scope>
    <source>
        <strain evidence="11 12">42-50</strain>
    </source>
</reference>
<comment type="caution">
    <text evidence="11">The sequence shown here is derived from an EMBL/GenBank/DDBJ whole genome shotgun (WGS) entry which is preliminary data.</text>
</comment>
<keyword evidence="7" id="KW-0804">Transcription</keyword>
<dbReference type="InterPro" id="IPR003593">
    <property type="entry name" value="AAA+_ATPase"/>
</dbReference>
<keyword evidence="8" id="KW-0597">Phosphoprotein</keyword>
<dbReference type="CDD" id="cd00009">
    <property type="entry name" value="AAA"/>
    <property type="match status" value="1"/>
</dbReference>
<keyword evidence="3" id="KW-0902">Two-component regulatory system</keyword>
<dbReference type="InterPro" id="IPR011006">
    <property type="entry name" value="CheY-like_superfamily"/>
</dbReference>
<dbReference type="InterPro" id="IPR009057">
    <property type="entry name" value="Homeodomain-like_sf"/>
</dbReference>
<dbReference type="Proteomes" id="UP000281547">
    <property type="component" value="Unassembled WGS sequence"/>
</dbReference>
<keyword evidence="1" id="KW-0547">Nucleotide-binding</keyword>
<dbReference type="Pfam" id="PF02954">
    <property type="entry name" value="HTH_8"/>
    <property type="match status" value="1"/>
</dbReference>
<dbReference type="PANTHER" id="PTHR32071:SF117">
    <property type="entry name" value="PTS-DEPENDENT DIHYDROXYACETONE KINASE OPERON REGULATORY PROTEIN-RELATED"/>
    <property type="match status" value="1"/>
</dbReference>
<evidence type="ECO:0000313" key="11">
    <source>
        <dbReference type="EMBL" id="RUT31203.1"/>
    </source>
</evidence>
<dbReference type="Gene3D" id="3.40.50.2300">
    <property type="match status" value="1"/>
</dbReference>
<dbReference type="PROSITE" id="PS50110">
    <property type="entry name" value="RESPONSE_REGULATORY"/>
    <property type="match status" value="1"/>
</dbReference>
<dbReference type="Pfam" id="PF00158">
    <property type="entry name" value="Sigma54_activat"/>
    <property type="match status" value="1"/>
</dbReference>
<keyword evidence="5" id="KW-0238">DNA-binding</keyword>
<dbReference type="CDD" id="cd00156">
    <property type="entry name" value="REC"/>
    <property type="match status" value="1"/>
</dbReference>
<dbReference type="GO" id="GO:0006355">
    <property type="term" value="P:regulation of DNA-templated transcription"/>
    <property type="evidence" value="ECO:0007669"/>
    <property type="project" value="InterPro"/>
</dbReference>
<dbReference type="InterPro" id="IPR027417">
    <property type="entry name" value="P-loop_NTPase"/>
</dbReference>
<dbReference type="SMART" id="SM00448">
    <property type="entry name" value="REC"/>
    <property type="match status" value="1"/>
</dbReference>
<keyword evidence="2" id="KW-0067">ATP-binding</keyword>
<organism evidence="11 12">
    <name type="scientific">Arsenicitalea aurantiaca</name>
    <dbReference type="NCBI Taxonomy" id="1783274"/>
    <lineage>
        <taxon>Bacteria</taxon>
        <taxon>Pseudomonadati</taxon>
        <taxon>Pseudomonadota</taxon>
        <taxon>Alphaproteobacteria</taxon>
        <taxon>Hyphomicrobiales</taxon>
        <taxon>Devosiaceae</taxon>
        <taxon>Arsenicitalea</taxon>
    </lineage>
</organism>
<evidence type="ECO:0000313" key="12">
    <source>
        <dbReference type="Proteomes" id="UP000281547"/>
    </source>
</evidence>
<evidence type="ECO:0000256" key="2">
    <source>
        <dbReference type="ARBA" id="ARBA00022840"/>
    </source>
</evidence>
<evidence type="ECO:0000256" key="8">
    <source>
        <dbReference type="PROSITE-ProRule" id="PRU00169"/>
    </source>
</evidence>
<dbReference type="PROSITE" id="PS00688">
    <property type="entry name" value="SIGMA54_INTERACT_3"/>
    <property type="match status" value="1"/>
</dbReference>
<keyword evidence="6" id="KW-0010">Activator</keyword>
<dbReference type="Gene3D" id="3.40.50.300">
    <property type="entry name" value="P-loop containing nucleotide triphosphate hydrolases"/>
    <property type="match status" value="1"/>
</dbReference>
<dbReference type="PANTHER" id="PTHR32071">
    <property type="entry name" value="TRANSCRIPTIONAL REGULATORY PROTEIN"/>
    <property type="match status" value="1"/>
</dbReference>
<dbReference type="SUPFAM" id="SSF52540">
    <property type="entry name" value="P-loop containing nucleoside triphosphate hydrolases"/>
    <property type="match status" value="1"/>
</dbReference>
<dbReference type="SUPFAM" id="SSF52172">
    <property type="entry name" value="CheY-like"/>
    <property type="match status" value="1"/>
</dbReference>
<dbReference type="Gene3D" id="1.10.10.60">
    <property type="entry name" value="Homeodomain-like"/>
    <property type="match status" value="1"/>
</dbReference>
<evidence type="ECO:0000256" key="3">
    <source>
        <dbReference type="ARBA" id="ARBA00023012"/>
    </source>
</evidence>
<dbReference type="InterPro" id="IPR058031">
    <property type="entry name" value="AAA_lid_NorR"/>
</dbReference>